<organism evidence="4 5">
    <name type="scientific">Nonomuraea glycinis</name>
    <dbReference type="NCBI Taxonomy" id="2047744"/>
    <lineage>
        <taxon>Bacteria</taxon>
        <taxon>Bacillati</taxon>
        <taxon>Actinomycetota</taxon>
        <taxon>Actinomycetes</taxon>
        <taxon>Streptosporangiales</taxon>
        <taxon>Streptosporangiaceae</taxon>
        <taxon>Nonomuraea</taxon>
    </lineage>
</organism>
<dbReference type="PANTHER" id="PTHR35526">
    <property type="entry name" value="ANTI-SIGMA-F FACTOR RSBW-RELATED"/>
    <property type="match status" value="1"/>
</dbReference>
<sequence>MHNITDRADVPLLIPRQRDQDPSADPSGPLLREHIDAMIDLHPGGLTWRRVYPGFLHQVPHARHFTRYLLADARCRDDAEQIVAELAANAVHHTASGRAHGTFIVEIVRTTATVTLAVYDCGWGGVPRFDGPSPTGAEHGRGLAIVAALADQAGYEGDDVIGHRVWAKIHTPRRTGL</sequence>
<dbReference type="EMBL" id="BMNK01000021">
    <property type="protein sequence ID" value="GGP16522.1"/>
    <property type="molecule type" value="Genomic_DNA"/>
</dbReference>
<reference evidence="4" key="2">
    <citation type="submission" date="2020-09" db="EMBL/GenBank/DDBJ databases">
        <authorList>
            <person name="Sun Q."/>
            <person name="Zhou Y."/>
        </authorList>
    </citation>
    <scope>NUCLEOTIDE SEQUENCE</scope>
    <source>
        <strain evidence="4">CGMCC 4.7430</strain>
    </source>
</reference>
<keyword evidence="1" id="KW-0418">Kinase</keyword>
<dbReference type="CDD" id="cd16936">
    <property type="entry name" value="HATPase_RsbW-like"/>
    <property type="match status" value="1"/>
</dbReference>
<feature type="domain" description="Histidine kinase/HSP90-like ATPase" evidence="3">
    <location>
        <begin position="57"/>
        <end position="158"/>
    </location>
</feature>
<evidence type="ECO:0000256" key="2">
    <source>
        <dbReference type="SAM" id="MobiDB-lite"/>
    </source>
</evidence>
<keyword evidence="1" id="KW-0723">Serine/threonine-protein kinase</keyword>
<dbReference type="InterPro" id="IPR050267">
    <property type="entry name" value="Anti-sigma-factor_SerPK"/>
</dbReference>
<name>A0A918AEB3_9ACTN</name>
<reference evidence="4" key="1">
    <citation type="journal article" date="2014" name="Int. J. Syst. Evol. Microbiol.">
        <title>Complete genome sequence of Corynebacterium casei LMG S-19264T (=DSM 44701T), isolated from a smear-ripened cheese.</title>
        <authorList>
            <consortium name="US DOE Joint Genome Institute (JGI-PGF)"/>
            <person name="Walter F."/>
            <person name="Albersmeier A."/>
            <person name="Kalinowski J."/>
            <person name="Ruckert C."/>
        </authorList>
    </citation>
    <scope>NUCLEOTIDE SEQUENCE</scope>
    <source>
        <strain evidence="4">CGMCC 4.7430</strain>
    </source>
</reference>
<keyword evidence="1" id="KW-0808">Transferase</keyword>
<dbReference type="SUPFAM" id="SSF55874">
    <property type="entry name" value="ATPase domain of HSP90 chaperone/DNA topoisomerase II/histidine kinase"/>
    <property type="match status" value="1"/>
</dbReference>
<dbReference type="InterPro" id="IPR036890">
    <property type="entry name" value="HATPase_C_sf"/>
</dbReference>
<comment type="caution">
    <text evidence="4">The sequence shown here is derived from an EMBL/GenBank/DDBJ whole genome shotgun (WGS) entry which is preliminary data.</text>
</comment>
<evidence type="ECO:0000313" key="5">
    <source>
        <dbReference type="Proteomes" id="UP000660745"/>
    </source>
</evidence>
<keyword evidence="5" id="KW-1185">Reference proteome</keyword>
<protein>
    <recommendedName>
        <fullName evidence="3">Histidine kinase/HSP90-like ATPase domain-containing protein</fullName>
    </recommendedName>
</protein>
<accession>A0A918AEB3</accession>
<dbReference type="Pfam" id="PF13581">
    <property type="entry name" value="HATPase_c_2"/>
    <property type="match status" value="1"/>
</dbReference>
<proteinExistence type="predicted"/>
<dbReference type="RefSeq" id="WP_189144044.1">
    <property type="nucleotide sequence ID" value="NZ_BMNK01000021.1"/>
</dbReference>
<feature type="region of interest" description="Disordered" evidence="2">
    <location>
        <begin position="1"/>
        <end position="28"/>
    </location>
</feature>
<gene>
    <name evidence="4" type="ORF">GCM10012278_80650</name>
</gene>
<evidence type="ECO:0000256" key="1">
    <source>
        <dbReference type="ARBA" id="ARBA00022527"/>
    </source>
</evidence>
<dbReference type="AlphaFoldDB" id="A0A918AEB3"/>
<dbReference type="InterPro" id="IPR003594">
    <property type="entry name" value="HATPase_dom"/>
</dbReference>
<dbReference type="Proteomes" id="UP000660745">
    <property type="component" value="Unassembled WGS sequence"/>
</dbReference>
<evidence type="ECO:0000259" key="3">
    <source>
        <dbReference type="Pfam" id="PF13581"/>
    </source>
</evidence>
<evidence type="ECO:0000313" key="4">
    <source>
        <dbReference type="EMBL" id="GGP16522.1"/>
    </source>
</evidence>
<dbReference type="GO" id="GO:0004674">
    <property type="term" value="F:protein serine/threonine kinase activity"/>
    <property type="evidence" value="ECO:0007669"/>
    <property type="project" value="UniProtKB-KW"/>
</dbReference>
<dbReference type="Gene3D" id="3.30.565.10">
    <property type="entry name" value="Histidine kinase-like ATPase, C-terminal domain"/>
    <property type="match status" value="1"/>
</dbReference>
<dbReference type="PANTHER" id="PTHR35526:SF3">
    <property type="entry name" value="ANTI-SIGMA-F FACTOR RSBW"/>
    <property type="match status" value="1"/>
</dbReference>